<gene>
    <name evidence="3" type="ORF">jhhlp_000557</name>
</gene>
<organism evidence="3 4">
    <name type="scientific">Lomentospora prolificans</name>
    <dbReference type="NCBI Taxonomy" id="41688"/>
    <lineage>
        <taxon>Eukaryota</taxon>
        <taxon>Fungi</taxon>
        <taxon>Dikarya</taxon>
        <taxon>Ascomycota</taxon>
        <taxon>Pezizomycotina</taxon>
        <taxon>Sordariomycetes</taxon>
        <taxon>Hypocreomycetidae</taxon>
        <taxon>Microascales</taxon>
        <taxon>Microascaceae</taxon>
        <taxon>Lomentospora</taxon>
    </lineage>
</organism>
<dbReference type="InParanoid" id="A0A2N3NLD8"/>
<keyword evidence="4" id="KW-1185">Reference proteome</keyword>
<protein>
    <submittedName>
        <fullName evidence="3">Uncharacterized protein</fullName>
    </submittedName>
</protein>
<keyword evidence="2" id="KW-0812">Transmembrane</keyword>
<evidence type="ECO:0000313" key="4">
    <source>
        <dbReference type="Proteomes" id="UP000233524"/>
    </source>
</evidence>
<keyword evidence="2" id="KW-1133">Transmembrane helix</keyword>
<dbReference type="Proteomes" id="UP000233524">
    <property type="component" value="Unassembled WGS sequence"/>
</dbReference>
<dbReference type="EMBL" id="NLAX01000002">
    <property type="protein sequence ID" value="PKS13211.1"/>
    <property type="molecule type" value="Genomic_DNA"/>
</dbReference>
<dbReference type="VEuPathDB" id="FungiDB:jhhlp_000557"/>
<keyword evidence="2" id="KW-0472">Membrane</keyword>
<name>A0A2N3NLD8_9PEZI</name>
<proteinExistence type="predicted"/>
<feature type="transmembrane region" description="Helical" evidence="2">
    <location>
        <begin position="42"/>
        <end position="63"/>
    </location>
</feature>
<evidence type="ECO:0000313" key="3">
    <source>
        <dbReference type="EMBL" id="PKS13211.1"/>
    </source>
</evidence>
<dbReference type="AlphaFoldDB" id="A0A2N3NLD8"/>
<feature type="compositionally biased region" description="Basic residues" evidence="1">
    <location>
        <begin position="93"/>
        <end position="115"/>
    </location>
</feature>
<evidence type="ECO:0000256" key="2">
    <source>
        <dbReference type="SAM" id="Phobius"/>
    </source>
</evidence>
<reference evidence="3 4" key="1">
    <citation type="journal article" date="2017" name="G3 (Bethesda)">
        <title>First Draft Genome Sequence of the Pathogenic Fungus Lomentospora prolificans (Formerly Scedosporium prolificans).</title>
        <authorList>
            <person name="Luo R."/>
            <person name="Zimin A."/>
            <person name="Workman R."/>
            <person name="Fan Y."/>
            <person name="Pertea G."/>
            <person name="Grossman N."/>
            <person name="Wear M.P."/>
            <person name="Jia B."/>
            <person name="Miller H."/>
            <person name="Casadevall A."/>
            <person name="Timp W."/>
            <person name="Zhang S.X."/>
            <person name="Salzberg S.L."/>
        </authorList>
    </citation>
    <scope>NUCLEOTIDE SEQUENCE [LARGE SCALE GENOMIC DNA]</scope>
    <source>
        <strain evidence="3 4">JHH-5317</strain>
    </source>
</reference>
<feature type="region of interest" description="Disordered" evidence="1">
    <location>
        <begin position="74"/>
        <end position="138"/>
    </location>
</feature>
<accession>A0A2N3NLD8</accession>
<sequence>MPVLPPSGTLSLPSLVLAARQATITVQTTTPPAEKDSGLNGGAIAGIVIGSVFGIILLIWLLYSCTNLGAPPSRGGVGAGSYDDSDSDLSYSPRRRRRRHHGHHHHRRHHRHPRREVRETSSSRPVIVESRSRSRGTLVPQRVYTGRTRSRDCRTYYV</sequence>
<comment type="caution">
    <text evidence="3">The sequence shown here is derived from an EMBL/GenBank/DDBJ whole genome shotgun (WGS) entry which is preliminary data.</text>
</comment>
<evidence type="ECO:0000256" key="1">
    <source>
        <dbReference type="SAM" id="MobiDB-lite"/>
    </source>
</evidence>